<protein>
    <submittedName>
        <fullName evidence="2">Uncharacterized protein</fullName>
    </submittedName>
</protein>
<evidence type="ECO:0000313" key="3">
    <source>
        <dbReference type="Proteomes" id="UP000067422"/>
    </source>
</evidence>
<keyword evidence="1" id="KW-1133">Transmembrane helix</keyword>
<gene>
    <name evidence="2" type="ORF">AL538_04475</name>
</gene>
<dbReference type="EMBL" id="CP014038">
    <property type="protein sequence ID" value="AMF97044.1"/>
    <property type="molecule type" value="Genomic_DNA"/>
</dbReference>
<evidence type="ECO:0000256" key="1">
    <source>
        <dbReference type="SAM" id="Phobius"/>
    </source>
</evidence>
<organism evidence="2 3">
    <name type="scientific">Vibrio harveyi</name>
    <name type="common">Beneckea harveyi</name>
    <dbReference type="NCBI Taxonomy" id="669"/>
    <lineage>
        <taxon>Bacteria</taxon>
        <taxon>Pseudomonadati</taxon>
        <taxon>Pseudomonadota</taxon>
        <taxon>Gammaproteobacteria</taxon>
        <taxon>Vibrionales</taxon>
        <taxon>Vibrionaceae</taxon>
        <taxon>Vibrio</taxon>
    </lineage>
</organism>
<keyword evidence="1" id="KW-0472">Membrane</keyword>
<reference evidence="2" key="1">
    <citation type="submission" date="2018-01" db="EMBL/GenBank/DDBJ databases">
        <title>FDA dAtabase for Regulatory Grade micrObial Sequences (FDA-ARGOS): Supporting development and validation of Infectious Disease Dx tests.</title>
        <authorList>
            <person name="Hoffmann M."/>
            <person name="Allard M."/>
            <person name="Evans P."/>
            <person name="Brown E."/>
            <person name="Tallon L."/>
            <person name="Sadzewicz L."/>
            <person name="Sengamalay N."/>
            <person name="Ott S."/>
            <person name="Godinez A."/>
            <person name="Nagaraj S."/>
            <person name="Vyas G."/>
            <person name="Aluvathingal J."/>
            <person name="Nadendla S."/>
            <person name="Geyer C."/>
            <person name="Sichtig H."/>
        </authorList>
    </citation>
    <scope>NUCLEOTIDE SEQUENCE</scope>
    <source>
        <strain evidence="2">FDAARGOS_107</strain>
    </source>
</reference>
<dbReference type="Proteomes" id="UP000067422">
    <property type="component" value="Chromosome 1"/>
</dbReference>
<keyword evidence="3" id="KW-1185">Reference proteome</keyword>
<feature type="transmembrane region" description="Helical" evidence="1">
    <location>
        <begin position="12"/>
        <end position="29"/>
    </location>
</feature>
<accession>A0ABM5XV08</accession>
<name>A0ABM5XV08_VIBHA</name>
<sequence>MNKCFFRVLPTYLVFIFSLSGWVTSVFLYKETRQHQHFVQEGKLTNPFNILKFSLTDLSSESEIYRKIQEWSYNEGNAQLGSLKTICTYNPRMLTLISPVICKTAAIHVCNYLFELEP</sequence>
<keyword evidence="1" id="KW-0812">Transmembrane</keyword>
<evidence type="ECO:0000313" key="2">
    <source>
        <dbReference type="EMBL" id="AMF97044.1"/>
    </source>
</evidence>
<dbReference type="RefSeq" id="WP_061065289.1">
    <property type="nucleotide sequence ID" value="NZ_CP014038.2"/>
</dbReference>
<proteinExistence type="predicted"/>